<name>A0ABV5HMP5_9VIBR</name>
<reference evidence="3 4" key="1">
    <citation type="submission" date="2024-09" db="EMBL/GenBank/DDBJ databases">
        <authorList>
            <person name="Sun Q."/>
            <person name="Mori K."/>
        </authorList>
    </citation>
    <scope>NUCLEOTIDE SEQUENCE [LARGE SCALE GENOMIC DNA]</scope>
    <source>
        <strain evidence="3 4">CECT 8064</strain>
    </source>
</reference>
<comment type="caution">
    <text evidence="3">The sequence shown here is derived from an EMBL/GenBank/DDBJ whole genome shotgun (WGS) entry which is preliminary data.</text>
</comment>
<dbReference type="InterPro" id="IPR005646">
    <property type="entry name" value="FapA"/>
</dbReference>
<feature type="domain" description="Flagellar Assembly Protein A N-terminal region" evidence="2">
    <location>
        <begin position="81"/>
        <end position="261"/>
    </location>
</feature>
<gene>
    <name evidence="3" type="ORF">ACFFUV_11135</name>
</gene>
<feature type="coiled-coil region" evidence="1">
    <location>
        <begin position="464"/>
        <end position="505"/>
    </location>
</feature>
<dbReference type="PANTHER" id="PTHR38032:SF1">
    <property type="entry name" value="RNA-BINDING PROTEIN KHPB N-TERMINAL DOMAIN-CONTAINING PROTEIN"/>
    <property type="match status" value="1"/>
</dbReference>
<proteinExistence type="predicted"/>
<evidence type="ECO:0000256" key="1">
    <source>
        <dbReference type="SAM" id="Coils"/>
    </source>
</evidence>
<organism evidence="3 4">
    <name type="scientific">Vibrio olivae</name>
    <dbReference type="NCBI Taxonomy" id="1243002"/>
    <lineage>
        <taxon>Bacteria</taxon>
        <taxon>Pseudomonadati</taxon>
        <taxon>Pseudomonadota</taxon>
        <taxon>Gammaproteobacteria</taxon>
        <taxon>Vibrionales</taxon>
        <taxon>Vibrionaceae</taxon>
        <taxon>Vibrio</taxon>
    </lineage>
</organism>
<dbReference type="EMBL" id="JBHMEP010000002">
    <property type="protein sequence ID" value="MFB9135515.1"/>
    <property type="molecule type" value="Genomic_DNA"/>
</dbReference>
<keyword evidence="4" id="KW-1185">Reference proteome</keyword>
<dbReference type="InterPro" id="IPR046866">
    <property type="entry name" value="FapA_N"/>
</dbReference>
<protein>
    <submittedName>
        <fullName evidence="3">DUF342 domain-containing protein</fullName>
    </submittedName>
</protein>
<dbReference type="Pfam" id="PF03961">
    <property type="entry name" value="FapA"/>
    <property type="match status" value="1"/>
</dbReference>
<dbReference type="InterPro" id="IPR046865">
    <property type="entry name" value="FapA_b_solenoid"/>
</dbReference>
<dbReference type="Pfam" id="PF20250">
    <property type="entry name" value="FapA_N"/>
    <property type="match status" value="1"/>
</dbReference>
<dbReference type="Proteomes" id="UP001589645">
    <property type="component" value="Unassembled WGS sequence"/>
</dbReference>
<sequence length="560" mass="60515">MWGKFVALTEDNQGVIAKLTPDIQIDGSFSNKGLLEALHKINADNFYVDEDEVNRFLNCAKEGKSEAFVGITIAQVRDASVKVVVSEQNMLASMVVTGAYRGKPLNGPQIVQALANAGVTKGINKLALKKVLAVSRQLKPGENYTQAVAVGKNPVNGRDAKFVPLVKDVTKQVLAPRKDAESTDKVDLLNLGETITVGENDPLMKRIPATKGTPGISVLGESVAPIAGKNSPLKAGKGSYIASDNPDVLLASISGMPIIKANSVDVEDALYLPNVGVATGHVKFKGNVIIAGNIESDMIVRATGSVTVGGFIESADVQAQGDIDVGKGIIGHTVSEGEEYSCIVKSGGNIRANYAQYSKLQAGQNIELAVHSLNNELRCGLHLFVHDTAERQGTLSGGKAQVGGKIICVNLGVEGDTATYIHGFARFQQYKDRQAKLKEVYRTAQEGTMQIIRKELEFKKKPKSERAEEEELLLERQKQQANQKLEKAKQARDELNIEFEQALADNGIEIKGKVYTHVTVQFGNEKVTTRRVHGPTTFTFNQYEIKCSSLLDEGAVEESI</sequence>
<evidence type="ECO:0000313" key="3">
    <source>
        <dbReference type="EMBL" id="MFB9135515.1"/>
    </source>
</evidence>
<evidence type="ECO:0000313" key="4">
    <source>
        <dbReference type="Proteomes" id="UP001589645"/>
    </source>
</evidence>
<keyword evidence="1" id="KW-0175">Coiled coil</keyword>
<dbReference type="RefSeq" id="WP_390192499.1">
    <property type="nucleotide sequence ID" value="NZ_JBHMEP010000002.1"/>
</dbReference>
<evidence type="ECO:0000259" key="2">
    <source>
        <dbReference type="Pfam" id="PF20250"/>
    </source>
</evidence>
<accession>A0ABV5HMP5</accession>
<dbReference type="PANTHER" id="PTHR38032">
    <property type="entry name" value="POLYMERASE-RELATED"/>
    <property type="match status" value="1"/>
</dbReference>